<dbReference type="GO" id="GO:0005634">
    <property type="term" value="C:nucleus"/>
    <property type="evidence" value="ECO:0007669"/>
    <property type="project" value="TreeGrafter"/>
</dbReference>
<dbReference type="Pfam" id="PF07985">
    <property type="entry name" value="SRR1"/>
    <property type="match status" value="1"/>
</dbReference>
<accession>A0A8J9TDD6</accession>
<protein>
    <recommendedName>
        <fullName evidence="2">SRR1-like domain-containing protein</fullName>
    </recommendedName>
</protein>
<sequence length="291" mass="33060">MSNEWISVSRDDKKRVMRKGAGWRRRRPMTAASKDARYANSSIDDYVHDQKVMLSILSDCQRALASSRFHQRIFDVCGTSFAHSDTSPACLQIICYGIGNFSRTSSTNYSSSLWQLAEVLCLRQELQGKSAYSVPLYFYDPCSTNFEQVFLMERLQVEVLADNDRGRRAIEGNPTLFYMPHCPARLYENVLSANWDELHSETSTPLLILGNSLRNYCNPLYTLKFPCMKSLLPYTTEIRLDDKTLDDCKIAPGNIVGAFNDTYLTLFASVIKLGPQPTSSPERDDEDPELL</sequence>
<evidence type="ECO:0000313" key="3">
    <source>
        <dbReference type="EMBL" id="CAG9284010.1"/>
    </source>
</evidence>
<dbReference type="AlphaFoldDB" id="A0A8J9TDD6"/>
<evidence type="ECO:0000259" key="2">
    <source>
        <dbReference type="Pfam" id="PF07985"/>
    </source>
</evidence>
<dbReference type="GO" id="GO:0005737">
    <property type="term" value="C:cytoplasm"/>
    <property type="evidence" value="ECO:0007669"/>
    <property type="project" value="TreeGrafter"/>
</dbReference>
<comment type="similarity">
    <text evidence="1">Belongs to the SRR1 family.</text>
</comment>
<dbReference type="PANTHER" id="PTHR28626:SF3">
    <property type="entry name" value="SRR1-LIKE PROTEIN"/>
    <property type="match status" value="1"/>
</dbReference>
<dbReference type="EMBL" id="OU594943">
    <property type="protein sequence ID" value="CAG9284010.1"/>
    <property type="molecule type" value="Genomic_DNA"/>
</dbReference>
<dbReference type="InterPro" id="IPR040044">
    <property type="entry name" value="SRR1L"/>
</dbReference>
<organism evidence="3">
    <name type="scientific">Phaeodactylum tricornutum</name>
    <name type="common">Diatom</name>
    <dbReference type="NCBI Taxonomy" id="2850"/>
    <lineage>
        <taxon>Eukaryota</taxon>
        <taxon>Sar</taxon>
        <taxon>Stramenopiles</taxon>
        <taxon>Ochrophyta</taxon>
        <taxon>Bacillariophyta</taxon>
        <taxon>Bacillariophyceae</taxon>
        <taxon>Bacillariophycidae</taxon>
        <taxon>Naviculales</taxon>
        <taxon>Phaeodactylaceae</taxon>
        <taxon>Phaeodactylum</taxon>
    </lineage>
</organism>
<name>A0A8J9TDD6_PHATR</name>
<dbReference type="InterPro" id="IPR012942">
    <property type="entry name" value="SRR1-like"/>
</dbReference>
<evidence type="ECO:0000256" key="1">
    <source>
        <dbReference type="ARBA" id="ARBA00009856"/>
    </source>
</evidence>
<reference evidence="3" key="1">
    <citation type="submission" date="2022-02" db="EMBL/GenBank/DDBJ databases">
        <authorList>
            <person name="Giguere J D."/>
        </authorList>
    </citation>
    <scope>NUCLEOTIDE SEQUENCE</scope>
    <source>
        <strain evidence="3">CCAP 1055/1</strain>
    </source>
</reference>
<proteinExistence type="inferred from homology"/>
<dbReference type="Proteomes" id="UP000836788">
    <property type="component" value="Chromosome 2"/>
</dbReference>
<gene>
    <name evidence="3" type="ORF">PTTT1_LOCUS24605</name>
</gene>
<dbReference type="PANTHER" id="PTHR28626">
    <property type="entry name" value="SRR1-LIKE PROTEIN"/>
    <property type="match status" value="1"/>
</dbReference>
<feature type="domain" description="SRR1-like" evidence="2">
    <location>
        <begin position="84"/>
        <end position="262"/>
    </location>
</feature>